<dbReference type="InterPro" id="IPR031803">
    <property type="entry name" value="BAT_GAF/HTH-assoc"/>
</dbReference>
<dbReference type="Proteomes" id="UP001209746">
    <property type="component" value="Unassembled WGS sequence"/>
</dbReference>
<gene>
    <name evidence="6" type="ORF">OB914_08440</name>
    <name evidence="5" type="ORF">OB916_07105</name>
</gene>
<feature type="domain" description="Bacterioopsin transcriptional activator GAF and HTH associated" evidence="4">
    <location>
        <begin position="6"/>
        <end position="147"/>
    </location>
</feature>
<evidence type="ECO:0000313" key="6">
    <source>
        <dbReference type="EMBL" id="MCU4726996.1"/>
    </source>
</evidence>
<proteinExistence type="predicted"/>
<dbReference type="RefSeq" id="WP_315908597.1">
    <property type="nucleotide sequence ID" value="NZ_JAOPKC010000005.1"/>
</dbReference>
<evidence type="ECO:0000256" key="1">
    <source>
        <dbReference type="ARBA" id="ARBA00023015"/>
    </source>
</evidence>
<evidence type="ECO:0000313" key="8">
    <source>
        <dbReference type="Proteomes" id="UP001209746"/>
    </source>
</evidence>
<organism evidence="6 8">
    <name type="scientific">Halapricum hydrolyticum</name>
    <dbReference type="NCBI Taxonomy" id="2979991"/>
    <lineage>
        <taxon>Archaea</taxon>
        <taxon>Methanobacteriati</taxon>
        <taxon>Methanobacteriota</taxon>
        <taxon>Stenosarchaea group</taxon>
        <taxon>Halobacteria</taxon>
        <taxon>Halobacteriales</taxon>
        <taxon>Haloarculaceae</taxon>
        <taxon>Halapricum</taxon>
    </lineage>
</organism>
<evidence type="ECO:0000256" key="2">
    <source>
        <dbReference type="ARBA" id="ARBA00023163"/>
    </source>
</evidence>
<evidence type="ECO:0000259" key="3">
    <source>
        <dbReference type="Pfam" id="PF04967"/>
    </source>
</evidence>
<dbReference type="EMBL" id="JAOPKC010000005">
    <property type="protein sequence ID" value="MCU4717832.1"/>
    <property type="molecule type" value="Genomic_DNA"/>
</dbReference>
<comment type="caution">
    <text evidence="6">The sequence shown here is derived from an EMBL/GenBank/DDBJ whole genome shotgun (WGS) entry which is preliminary data.</text>
</comment>
<feature type="domain" description="HTH bat-type" evidence="3">
    <location>
        <begin position="167"/>
        <end position="214"/>
    </location>
</feature>
<accession>A0AAE3IAK2</accession>
<evidence type="ECO:0000313" key="7">
    <source>
        <dbReference type="Proteomes" id="UP001208186"/>
    </source>
</evidence>
<protein>
    <submittedName>
        <fullName evidence="6">Helix-turn-helix domain-containing protein</fullName>
    </submittedName>
</protein>
<evidence type="ECO:0000313" key="5">
    <source>
        <dbReference type="EMBL" id="MCU4717832.1"/>
    </source>
</evidence>
<reference evidence="6" key="1">
    <citation type="submission" date="2023-02" db="EMBL/GenBank/DDBJ databases">
        <title>Enrichment on poylsaccharides allowed isolation of novel metabolic and taxonomic groups of Haloarchaea.</title>
        <authorList>
            <person name="Sorokin D.Y."/>
            <person name="Elcheninov A.G."/>
            <person name="Khizhniak T.V."/>
            <person name="Kolganova T.V."/>
            <person name="Kublanov I.V."/>
        </authorList>
    </citation>
    <scope>NUCLEOTIDE SEQUENCE</scope>
    <source>
        <strain evidence="5 7">HArc-curdl5-1</strain>
        <strain evidence="6">HArc-curdl7</strain>
    </source>
</reference>
<dbReference type="PANTHER" id="PTHR34236">
    <property type="entry name" value="DIMETHYL SULFOXIDE REDUCTASE TRANSCRIPTIONAL ACTIVATOR"/>
    <property type="match status" value="1"/>
</dbReference>
<evidence type="ECO:0000259" key="4">
    <source>
        <dbReference type="Pfam" id="PF15915"/>
    </source>
</evidence>
<dbReference type="InterPro" id="IPR007050">
    <property type="entry name" value="HTH_bacterioopsin"/>
</dbReference>
<keyword evidence="7" id="KW-1185">Reference proteome</keyword>
<dbReference type="Pfam" id="PF15915">
    <property type="entry name" value="BAT"/>
    <property type="match status" value="1"/>
</dbReference>
<dbReference type="EMBL" id="JAOPKD010000006">
    <property type="protein sequence ID" value="MCU4726996.1"/>
    <property type="molecule type" value="Genomic_DNA"/>
</dbReference>
<sequence length="229" mass="25581">MLAVDDQSIIVELDVTSPRVVLGPTLASDLDVAVHAEQPPVSHEETTWFDVTVSAADFEAFERTVEEDPTVEDAEVFVTYDERRTYRLTIASEVPVMTNHVASFGDELLTLRSTANGWRVQIRTTDRASVRDFMDFCDSQDIDCRLYRLFEAREPIGEFPVPVEPDEFEVLQVAYDAGYFEVPREADLSELAAQFGVAESTMSTRLRNALDHVVETVLVGASVPDNATE</sequence>
<dbReference type="Proteomes" id="UP001208186">
    <property type="component" value="Unassembled WGS sequence"/>
</dbReference>
<dbReference type="Pfam" id="PF04967">
    <property type="entry name" value="HTH_10"/>
    <property type="match status" value="1"/>
</dbReference>
<keyword evidence="1" id="KW-0805">Transcription regulation</keyword>
<keyword evidence="2" id="KW-0804">Transcription</keyword>
<name>A0AAE3IAK2_9EURY</name>
<dbReference type="PANTHER" id="PTHR34236:SF1">
    <property type="entry name" value="DIMETHYL SULFOXIDE REDUCTASE TRANSCRIPTIONAL ACTIVATOR"/>
    <property type="match status" value="1"/>
</dbReference>
<dbReference type="AlphaFoldDB" id="A0AAE3IAK2"/>